<organism evidence="2 3">
    <name type="scientific">Polarella glacialis</name>
    <name type="common">Dinoflagellate</name>
    <dbReference type="NCBI Taxonomy" id="89957"/>
    <lineage>
        <taxon>Eukaryota</taxon>
        <taxon>Sar</taxon>
        <taxon>Alveolata</taxon>
        <taxon>Dinophyceae</taxon>
        <taxon>Suessiales</taxon>
        <taxon>Suessiaceae</taxon>
        <taxon>Polarella</taxon>
    </lineage>
</organism>
<evidence type="ECO:0000256" key="1">
    <source>
        <dbReference type="SAM" id="Coils"/>
    </source>
</evidence>
<dbReference type="SUPFAM" id="SSF57997">
    <property type="entry name" value="Tropomyosin"/>
    <property type="match status" value="1"/>
</dbReference>
<reference evidence="2" key="1">
    <citation type="submission" date="2021-02" db="EMBL/GenBank/DDBJ databases">
        <authorList>
            <person name="Dougan E. K."/>
            <person name="Rhodes N."/>
            <person name="Thang M."/>
            <person name="Chan C."/>
        </authorList>
    </citation>
    <scope>NUCLEOTIDE SEQUENCE</scope>
</reference>
<evidence type="ECO:0000313" key="2">
    <source>
        <dbReference type="EMBL" id="CAE8648537.1"/>
    </source>
</evidence>
<dbReference type="Proteomes" id="UP000626109">
    <property type="component" value="Unassembled WGS sequence"/>
</dbReference>
<dbReference type="Gene3D" id="1.20.5.340">
    <property type="match status" value="1"/>
</dbReference>
<protein>
    <submittedName>
        <fullName evidence="2">Uncharacterized protein</fullName>
    </submittedName>
</protein>
<keyword evidence="1" id="KW-0175">Coiled coil</keyword>
<feature type="non-terminal residue" evidence="2">
    <location>
        <position position="1"/>
    </location>
</feature>
<accession>A0A813I8C4</accession>
<sequence>ELNWRVKADEASNEVSIFTAKMVGKDNEIDKMKEDIHKAQIKLEAAEEKAKDLSNDLRAAQDRVGSLSNIEALLAKANKTIQQLKSMQKDK</sequence>
<gene>
    <name evidence="2" type="ORF">PGLA2088_LOCUS6650</name>
</gene>
<comment type="caution">
    <text evidence="2">The sequence shown here is derived from an EMBL/GenBank/DDBJ whole genome shotgun (WGS) entry which is preliminary data.</text>
</comment>
<evidence type="ECO:0000313" key="3">
    <source>
        <dbReference type="Proteomes" id="UP000626109"/>
    </source>
</evidence>
<dbReference type="EMBL" id="CAJNNW010006700">
    <property type="protein sequence ID" value="CAE8648537.1"/>
    <property type="molecule type" value="Genomic_DNA"/>
</dbReference>
<feature type="coiled-coil region" evidence="1">
    <location>
        <begin position="29"/>
        <end position="90"/>
    </location>
</feature>
<name>A0A813I8C4_POLGL</name>
<feature type="non-terminal residue" evidence="2">
    <location>
        <position position="91"/>
    </location>
</feature>
<dbReference type="AlphaFoldDB" id="A0A813I8C4"/>
<proteinExistence type="predicted"/>